<name>G3MA41_9CAUD</name>
<evidence type="ECO:0000256" key="1">
    <source>
        <dbReference type="SAM" id="Coils"/>
    </source>
</evidence>
<keyword evidence="3" id="KW-1185">Reference proteome</keyword>
<dbReference type="GO" id="GO:0006352">
    <property type="term" value="P:DNA-templated transcription initiation"/>
    <property type="evidence" value="ECO:0007669"/>
    <property type="project" value="InterPro"/>
</dbReference>
<proteinExistence type="predicted"/>
<sequence>MSELNKIDSELEVVKISGDLEVNKSQETLDQVLFEDFQKNLKEEEIEFDKAVEETSKLEVEQAVYDYLNGENGAFDFIHNHYRPILERLAYRKGDDELAQELSIVLYHAVLKYDILADVKFNTFFWTCARNHIGTQNIRKNAQKRSGAKKMEVTRVNPETGEEETVVEVVKTKVISLQSTVKNKDAETELGNFVESDYTKLDYKKLNLELSLNQIKEAGIINKKEMTAIRMVIEGATLIEIGEALGNITAPAVHVMLRRLGKKDRVINHLLDILK</sequence>
<dbReference type="EMBL" id="JN638751">
    <property type="protein sequence ID" value="AEO93559.1"/>
    <property type="molecule type" value="Genomic_DNA"/>
</dbReference>
<reference evidence="2 3" key="1">
    <citation type="submission" date="2011-09" db="EMBL/GenBank/DDBJ databases">
        <authorList>
            <person name="Pope W.H."/>
            <person name="Pedulla M.L."/>
            <person name="Ford M.E."/>
            <person name="Peebles C.L."/>
            <person name="Hatfull G.H."/>
            <person name="Hendrix R.W."/>
        </authorList>
    </citation>
    <scope>NUCLEOTIDE SEQUENCE [LARGE SCALE GENOMIC DNA]</scope>
    <source>
        <strain evidence="2">G</strain>
    </source>
</reference>
<dbReference type="Proteomes" id="UP000009273">
    <property type="component" value="Segment"/>
</dbReference>
<dbReference type="InterPro" id="IPR013325">
    <property type="entry name" value="RNA_pol_sigma_r2"/>
</dbReference>
<dbReference type="Gene3D" id="1.10.1740.10">
    <property type="match status" value="1"/>
</dbReference>
<keyword evidence="1" id="KW-0175">Coiled coil</keyword>
<dbReference type="RefSeq" id="YP_009015603.1">
    <property type="nucleotide sequence ID" value="NC_023719.1"/>
</dbReference>
<evidence type="ECO:0000313" key="3">
    <source>
        <dbReference type="Proteomes" id="UP000009273"/>
    </source>
</evidence>
<dbReference type="GeneID" id="18563515"/>
<organism evidence="2 3">
    <name type="scientific">Bacillus phage G</name>
    <dbReference type="NCBI Taxonomy" id="2884420"/>
    <lineage>
        <taxon>Viruses</taxon>
        <taxon>Duplodnaviria</taxon>
        <taxon>Heunggongvirae</taxon>
        <taxon>Uroviricota</taxon>
        <taxon>Caudoviricetes</taxon>
        <taxon>Donellivirus</taxon>
        <taxon>Donellivirus gee</taxon>
    </lineage>
</organism>
<gene>
    <name evidence="2" type="primary">300</name>
    <name evidence="2" type="ORF">G_300</name>
</gene>
<dbReference type="SUPFAM" id="SSF88946">
    <property type="entry name" value="Sigma2 domain of RNA polymerase sigma factors"/>
    <property type="match status" value="1"/>
</dbReference>
<accession>G3MA41</accession>
<protein>
    <submittedName>
        <fullName evidence="2">Gp300</fullName>
    </submittedName>
</protein>
<dbReference type="KEGG" id="vg:18563515"/>
<dbReference type="GO" id="GO:0003700">
    <property type="term" value="F:DNA-binding transcription factor activity"/>
    <property type="evidence" value="ECO:0007669"/>
    <property type="project" value="InterPro"/>
</dbReference>
<feature type="coiled-coil region" evidence="1">
    <location>
        <begin position="34"/>
        <end position="61"/>
    </location>
</feature>
<evidence type="ECO:0000313" key="2">
    <source>
        <dbReference type="EMBL" id="AEO93559.1"/>
    </source>
</evidence>